<name>A0AAJ0BGC1_9PEZI</name>
<dbReference type="Proteomes" id="UP001239445">
    <property type="component" value="Unassembled WGS sequence"/>
</dbReference>
<feature type="coiled-coil region" evidence="1">
    <location>
        <begin position="4"/>
        <end position="31"/>
    </location>
</feature>
<keyword evidence="3" id="KW-1185">Reference proteome</keyword>
<accession>A0AAJ0BGC1</accession>
<dbReference type="AlphaFoldDB" id="A0AAJ0BGC1"/>
<evidence type="ECO:0000313" key="3">
    <source>
        <dbReference type="Proteomes" id="UP001239445"/>
    </source>
</evidence>
<organism evidence="2 3">
    <name type="scientific">Echria macrotheca</name>
    <dbReference type="NCBI Taxonomy" id="438768"/>
    <lineage>
        <taxon>Eukaryota</taxon>
        <taxon>Fungi</taxon>
        <taxon>Dikarya</taxon>
        <taxon>Ascomycota</taxon>
        <taxon>Pezizomycotina</taxon>
        <taxon>Sordariomycetes</taxon>
        <taxon>Sordariomycetidae</taxon>
        <taxon>Sordariales</taxon>
        <taxon>Schizotheciaceae</taxon>
        <taxon>Echria</taxon>
    </lineage>
</organism>
<dbReference type="Gene3D" id="1.10.287.1490">
    <property type="match status" value="1"/>
</dbReference>
<feature type="coiled-coil region" evidence="1">
    <location>
        <begin position="131"/>
        <end position="231"/>
    </location>
</feature>
<reference evidence="2" key="1">
    <citation type="submission" date="2023-06" db="EMBL/GenBank/DDBJ databases">
        <title>Genome-scale phylogeny and comparative genomics of the fungal order Sordariales.</title>
        <authorList>
            <consortium name="Lawrence Berkeley National Laboratory"/>
            <person name="Hensen N."/>
            <person name="Bonometti L."/>
            <person name="Westerberg I."/>
            <person name="Brannstrom I.O."/>
            <person name="Guillou S."/>
            <person name="Cros-Aarteil S."/>
            <person name="Calhoun S."/>
            <person name="Haridas S."/>
            <person name="Kuo A."/>
            <person name="Mondo S."/>
            <person name="Pangilinan J."/>
            <person name="Riley R."/>
            <person name="Labutti K."/>
            <person name="Andreopoulos B."/>
            <person name="Lipzen A."/>
            <person name="Chen C."/>
            <person name="Yanf M."/>
            <person name="Daum C."/>
            <person name="Ng V."/>
            <person name="Clum A."/>
            <person name="Steindorff A."/>
            <person name="Ohm R."/>
            <person name="Martin F."/>
            <person name="Silar P."/>
            <person name="Natvig D."/>
            <person name="Lalanne C."/>
            <person name="Gautier V."/>
            <person name="Ament-Velasquez S.L."/>
            <person name="Kruys A."/>
            <person name="Hutchinson M.I."/>
            <person name="Powell A.J."/>
            <person name="Barry K."/>
            <person name="Miller A.N."/>
            <person name="Grigoriev I.V."/>
            <person name="Debuchy R."/>
            <person name="Gladieux P."/>
            <person name="Thoren M.H."/>
            <person name="Johannesson H."/>
        </authorList>
    </citation>
    <scope>NUCLEOTIDE SEQUENCE</scope>
    <source>
        <strain evidence="2">PSN4</strain>
    </source>
</reference>
<protein>
    <submittedName>
        <fullName evidence="2">Uncharacterized protein</fullName>
    </submittedName>
</protein>
<keyword evidence="1" id="KW-0175">Coiled coil</keyword>
<dbReference type="EMBL" id="MU839830">
    <property type="protein sequence ID" value="KAK1757763.1"/>
    <property type="molecule type" value="Genomic_DNA"/>
</dbReference>
<proteinExistence type="predicted"/>
<comment type="caution">
    <text evidence="2">The sequence shown here is derived from an EMBL/GenBank/DDBJ whole genome shotgun (WGS) entry which is preliminary data.</text>
</comment>
<sequence length="417" mass="44768">MTDTNALAAQADELSKALDSLQTKFESSQQDYNVNQLETQKALVTATGQGMEALKGLAVLLDGEFDPTHPPTGLDAAVQKSNAAWQAAEEDAGKCWDVISKFSVLMAQFHAELGSWQSKTESLKSDVDAQRNATQQAMQAASATMDSLNQNLDVLRNTLNDLKNRRDQKQREVDTASTVTIFLPVARLALEAINAVIQATTHDIENTQNAINDTERQLAAIESGLQQLQSHLNSLNNVAAIQARISGKGTELLSRSQELQAAVEAAQKSIADIKNRRMRSHELINKLLARAEMAKFALTKADYGTTVLQVAEVALGDSTLHQAVADVVTQLATHDDHAGSIHGIKTDEHPDGLLAALEAKLGQGSGTVHVARLLSAAPTGIPSSSHSIISAIAAQKLDEISPEQQAKISHVVRSLYL</sequence>
<evidence type="ECO:0000313" key="2">
    <source>
        <dbReference type="EMBL" id="KAK1757763.1"/>
    </source>
</evidence>
<evidence type="ECO:0000256" key="1">
    <source>
        <dbReference type="SAM" id="Coils"/>
    </source>
</evidence>
<gene>
    <name evidence="2" type="ORF">QBC47DRAFT_442807</name>
</gene>